<reference evidence="3" key="1">
    <citation type="submission" date="2023-03" db="EMBL/GenBank/DDBJ databases">
        <title>Chromosome-level genomes of two armyworms, Mythimna separata and Mythimna loreyi, provide insights into the biosynthesis and reception of sex pheromones.</title>
        <authorList>
            <person name="Zhao H."/>
        </authorList>
    </citation>
    <scope>NUCLEOTIDE SEQUENCE</scope>
    <source>
        <strain evidence="3">BeijingLab</strain>
        <tissue evidence="3">Pupa</tissue>
    </source>
</reference>
<sequence length="274" mass="29415">MEESNEELRVIPELYFLIAKFLSGGPLKETAKTLLKELETIEVLPRRLDWEGREHAQSYDELASQHSDVSWRRLASVCERALSLARLAPAAADAPAAPDAPDADRLAARLSLLSETLVRPKPLYASHKQDHTLVRRLVSRELGVGAAAVAGGRGGAALFPARMLAGLQLQRRTLGHLSAVYCLVFDCTGRYVCTGADDMLVKVWSAIDGRLVATLRGVGAEITDICISADGALLACGSVDRLVRVWGLAGAEPRAVLAAHAGTITSVHWAPPAR</sequence>
<dbReference type="InterPro" id="IPR015943">
    <property type="entry name" value="WD40/YVTN_repeat-like_dom_sf"/>
</dbReference>
<dbReference type="Proteomes" id="UP001231518">
    <property type="component" value="Chromosome 31"/>
</dbReference>
<dbReference type="AlphaFoldDB" id="A0AAD7Y5R5"/>
<dbReference type="Gene3D" id="2.130.10.10">
    <property type="entry name" value="YVTN repeat-like/Quinoprotein amine dehydrogenase"/>
    <property type="match status" value="1"/>
</dbReference>
<comment type="caution">
    <text evidence="3">The sequence shown here is derived from an EMBL/GenBank/DDBJ whole genome shotgun (WGS) entry which is preliminary data.</text>
</comment>
<dbReference type="PROSITE" id="PS50294">
    <property type="entry name" value="WD_REPEATS_REGION"/>
    <property type="match status" value="1"/>
</dbReference>
<feature type="repeat" description="WD" evidence="1">
    <location>
        <begin position="173"/>
        <end position="214"/>
    </location>
</feature>
<protein>
    <recommendedName>
        <fullName evidence="2">BRWD/PHIP N-terminal domain-containing protein</fullName>
    </recommendedName>
</protein>
<dbReference type="PANTHER" id="PTHR16266:SF17">
    <property type="entry name" value="BRWD3"/>
    <property type="match status" value="1"/>
</dbReference>
<dbReference type="InterPro" id="IPR001680">
    <property type="entry name" value="WD40_rpt"/>
</dbReference>
<dbReference type="InterPro" id="IPR052060">
    <property type="entry name" value="Bromo_WD_repeat"/>
</dbReference>
<dbReference type="Pfam" id="PF00400">
    <property type="entry name" value="WD40"/>
    <property type="match status" value="2"/>
</dbReference>
<organism evidence="3 4">
    <name type="scientific">Mythimna separata</name>
    <name type="common">Oriental armyworm</name>
    <name type="synonym">Pseudaletia separata</name>
    <dbReference type="NCBI Taxonomy" id="271217"/>
    <lineage>
        <taxon>Eukaryota</taxon>
        <taxon>Metazoa</taxon>
        <taxon>Ecdysozoa</taxon>
        <taxon>Arthropoda</taxon>
        <taxon>Hexapoda</taxon>
        <taxon>Insecta</taxon>
        <taxon>Pterygota</taxon>
        <taxon>Neoptera</taxon>
        <taxon>Endopterygota</taxon>
        <taxon>Lepidoptera</taxon>
        <taxon>Glossata</taxon>
        <taxon>Ditrysia</taxon>
        <taxon>Noctuoidea</taxon>
        <taxon>Noctuidae</taxon>
        <taxon>Noctuinae</taxon>
        <taxon>Hadenini</taxon>
        <taxon>Mythimna</taxon>
    </lineage>
</organism>
<dbReference type="InterPro" id="IPR036322">
    <property type="entry name" value="WD40_repeat_dom_sf"/>
</dbReference>
<dbReference type="SMART" id="SM00320">
    <property type="entry name" value="WD40"/>
    <property type="match status" value="2"/>
</dbReference>
<feature type="domain" description="BRWD/PHIP N-terminal" evidence="2">
    <location>
        <begin position="3"/>
        <end position="84"/>
    </location>
</feature>
<dbReference type="GO" id="GO:0008360">
    <property type="term" value="P:regulation of cell shape"/>
    <property type="evidence" value="ECO:0007669"/>
    <property type="project" value="TreeGrafter"/>
</dbReference>
<dbReference type="GO" id="GO:0005634">
    <property type="term" value="C:nucleus"/>
    <property type="evidence" value="ECO:0007669"/>
    <property type="project" value="TreeGrafter"/>
</dbReference>
<keyword evidence="1" id="KW-0853">WD repeat</keyword>
<evidence type="ECO:0000313" key="4">
    <source>
        <dbReference type="Proteomes" id="UP001231518"/>
    </source>
</evidence>
<keyword evidence="4" id="KW-1185">Reference proteome</keyword>
<dbReference type="EMBL" id="JARGEI010000032">
    <property type="protein sequence ID" value="KAJ8703847.1"/>
    <property type="molecule type" value="Genomic_DNA"/>
</dbReference>
<evidence type="ECO:0000259" key="2">
    <source>
        <dbReference type="Pfam" id="PF25437"/>
    </source>
</evidence>
<dbReference type="PANTHER" id="PTHR16266">
    <property type="entry name" value="WD REPEAT DOMAIN 9"/>
    <property type="match status" value="1"/>
</dbReference>
<dbReference type="Pfam" id="PF25437">
    <property type="entry name" value="BRWD1_N"/>
    <property type="match status" value="1"/>
</dbReference>
<name>A0AAD7Y5R5_MYTSE</name>
<proteinExistence type="predicted"/>
<dbReference type="GO" id="GO:0006357">
    <property type="term" value="P:regulation of transcription by RNA polymerase II"/>
    <property type="evidence" value="ECO:0007669"/>
    <property type="project" value="TreeGrafter"/>
</dbReference>
<dbReference type="SUPFAM" id="SSF50978">
    <property type="entry name" value="WD40 repeat-like"/>
    <property type="match status" value="1"/>
</dbReference>
<evidence type="ECO:0000313" key="3">
    <source>
        <dbReference type="EMBL" id="KAJ8703847.1"/>
    </source>
</evidence>
<dbReference type="PROSITE" id="PS50082">
    <property type="entry name" value="WD_REPEATS_2"/>
    <property type="match status" value="2"/>
</dbReference>
<dbReference type="GO" id="GO:0007010">
    <property type="term" value="P:cytoskeleton organization"/>
    <property type="evidence" value="ECO:0007669"/>
    <property type="project" value="TreeGrafter"/>
</dbReference>
<evidence type="ECO:0000256" key="1">
    <source>
        <dbReference type="PROSITE-ProRule" id="PRU00221"/>
    </source>
</evidence>
<feature type="repeat" description="WD" evidence="1">
    <location>
        <begin position="215"/>
        <end position="256"/>
    </location>
</feature>
<dbReference type="InterPro" id="IPR057452">
    <property type="entry name" value="BRWD/PHIP_N"/>
</dbReference>
<gene>
    <name evidence="3" type="ORF">PYW07_013141</name>
</gene>
<accession>A0AAD7Y5R5</accession>